<sequence length="420" mass="47649">MDNTRIKARQLIVCIDGTNNRFSDEPTNVVRLFRSLPKDSETLLAYYDQGVGTFGLSETLFEWQKVPSRIAGLMFGWGIKRNVLNAYRFLMENYRDGDQIFLFGFSRGSYAVRVLAALLHTIGLLPAHQVQLTDFAWSLLTTRLQPDGNAPKPDRQRAMSYTWWRMSADKKPDFKLMGEFKGSFARPVSIHFLGLFDTVSSVGWVYDPLIVPYTRRNEDVKTIRHAVSLDERRSFFRQNLWAEGKGVNLKQVWFAGVHSDVGGGYPVGESQLALIALRWMIGECLEAGLSIDAEACRAELYPASSVLRDPLAQAHNSLTRNWLIAEWVPRLVWNPRTHKRTLEYGSMPPFGKARSREIPTPENGQKTRVHASVAARLKGPLNSDQPWGSQLSYQPQNLPDIDSESIEQVGDSPRLDEYNL</sequence>
<protein>
    <submittedName>
        <fullName evidence="3">DUF2235 domain-containing protein</fullName>
    </submittedName>
</protein>
<dbReference type="SUPFAM" id="SSF53474">
    <property type="entry name" value="alpha/beta-Hydrolases"/>
    <property type="match status" value="1"/>
</dbReference>
<dbReference type="EMBL" id="CP061079">
    <property type="protein sequence ID" value="QNR45157.1"/>
    <property type="molecule type" value="Genomic_DNA"/>
</dbReference>
<accession>A0AAP9VPH0</accession>
<gene>
    <name evidence="3" type="ORF">HLB40_15770</name>
</gene>
<feature type="domain" description="T6SS Phospholipase effector Tle1-like catalytic" evidence="2">
    <location>
        <begin position="9"/>
        <end position="282"/>
    </location>
</feature>
<evidence type="ECO:0000313" key="4">
    <source>
        <dbReference type="Proteomes" id="UP000516316"/>
    </source>
</evidence>
<name>A0AAP9VPH0_9PSED</name>
<dbReference type="PANTHER" id="PTHR33840:SF1">
    <property type="entry name" value="TLE1 PHOSPHOLIPASE DOMAIN-CONTAINING PROTEIN"/>
    <property type="match status" value="1"/>
</dbReference>
<evidence type="ECO:0000256" key="1">
    <source>
        <dbReference type="SAM" id="MobiDB-lite"/>
    </source>
</evidence>
<organism evidence="3 4">
    <name type="scientific">Pseudomonas chlororaphis</name>
    <dbReference type="NCBI Taxonomy" id="587753"/>
    <lineage>
        <taxon>Bacteria</taxon>
        <taxon>Pseudomonadati</taxon>
        <taxon>Pseudomonadota</taxon>
        <taxon>Gammaproteobacteria</taxon>
        <taxon>Pseudomonadales</taxon>
        <taxon>Pseudomonadaceae</taxon>
        <taxon>Pseudomonas</taxon>
    </lineage>
</organism>
<dbReference type="PANTHER" id="PTHR33840">
    <property type="match status" value="1"/>
</dbReference>
<evidence type="ECO:0000313" key="3">
    <source>
        <dbReference type="EMBL" id="QNR45157.1"/>
    </source>
</evidence>
<reference evidence="3 4" key="1">
    <citation type="submission" date="2020-09" db="EMBL/GenBank/DDBJ databases">
        <title>The Genome Sequence of Pseudomonas chlororaphis strain Qlu-1 - A phenazine-derivative-producing strain.</title>
        <authorList>
            <person name="Li L."/>
            <person name="Liu K."/>
        </authorList>
    </citation>
    <scope>NUCLEOTIDE SEQUENCE [LARGE SCALE GENOMIC DNA]</scope>
    <source>
        <strain evidence="4">qlu-1</strain>
    </source>
</reference>
<proteinExistence type="predicted"/>
<evidence type="ECO:0000259" key="2">
    <source>
        <dbReference type="Pfam" id="PF09994"/>
    </source>
</evidence>
<dbReference type="RefSeq" id="WP_101282547.1">
    <property type="nucleotide sequence ID" value="NZ_CP025309.1"/>
</dbReference>
<feature type="region of interest" description="Disordered" evidence="1">
    <location>
        <begin position="344"/>
        <end position="420"/>
    </location>
</feature>
<feature type="compositionally biased region" description="Polar residues" evidence="1">
    <location>
        <begin position="382"/>
        <end position="397"/>
    </location>
</feature>
<dbReference type="InterPro" id="IPR029058">
    <property type="entry name" value="AB_hydrolase_fold"/>
</dbReference>
<dbReference type="Pfam" id="PF09994">
    <property type="entry name" value="T6SS_Tle1-like_cat"/>
    <property type="match status" value="1"/>
</dbReference>
<dbReference type="Proteomes" id="UP000516316">
    <property type="component" value="Chromosome"/>
</dbReference>
<dbReference type="AlphaFoldDB" id="A0AAP9VPH0"/>
<dbReference type="InterPro" id="IPR018712">
    <property type="entry name" value="Tle1-like_cat"/>
</dbReference>